<keyword evidence="1 5" id="KW-0547">Nucleotide-binding</keyword>
<dbReference type="Proteomes" id="UP000190626">
    <property type="component" value="Unassembled WGS sequence"/>
</dbReference>
<organism evidence="7 8">
    <name type="scientific">Paenibacillus ferrarius</name>
    <dbReference type="NCBI Taxonomy" id="1469647"/>
    <lineage>
        <taxon>Bacteria</taxon>
        <taxon>Bacillati</taxon>
        <taxon>Bacillota</taxon>
        <taxon>Bacilli</taxon>
        <taxon>Bacillales</taxon>
        <taxon>Paenibacillaceae</taxon>
        <taxon>Paenibacillus</taxon>
    </lineage>
</organism>
<evidence type="ECO:0000256" key="1">
    <source>
        <dbReference type="ARBA" id="ARBA00022741"/>
    </source>
</evidence>
<feature type="binding site" evidence="5">
    <location>
        <begin position="233"/>
        <end position="240"/>
    </location>
    <ligand>
        <name>ATP</name>
        <dbReference type="ChEBI" id="CHEBI:30616"/>
    </ligand>
</feature>
<dbReference type="SUPFAM" id="SSF52540">
    <property type="entry name" value="P-loop containing nucleoside triphosphate hydrolases"/>
    <property type="match status" value="1"/>
</dbReference>
<dbReference type="OrthoDB" id="9787585at2"/>
<evidence type="ECO:0000256" key="3">
    <source>
        <dbReference type="ARBA" id="ARBA00022806"/>
    </source>
</evidence>
<name>A0A1V4HNK0_9BACL</name>
<dbReference type="PANTHER" id="PTHR11070">
    <property type="entry name" value="UVRD / RECB / PCRA DNA HELICASE FAMILY MEMBER"/>
    <property type="match status" value="1"/>
</dbReference>
<dbReference type="Pfam" id="PF00580">
    <property type="entry name" value="UvrD-helicase"/>
    <property type="match status" value="1"/>
</dbReference>
<comment type="caution">
    <text evidence="7">The sequence shown here is derived from an EMBL/GenBank/DDBJ whole genome shotgun (WGS) entry which is preliminary data.</text>
</comment>
<keyword evidence="8" id="KW-1185">Reference proteome</keyword>
<evidence type="ECO:0000256" key="2">
    <source>
        <dbReference type="ARBA" id="ARBA00022801"/>
    </source>
</evidence>
<gene>
    <name evidence="7" type="ORF">BC351_20340</name>
</gene>
<dbReference type="InterPro" id="IPR048228">
    <property type="entry name" value="HelD_bacillota"/>
</dbReference>
<evidence type="ECO:0000256" key="4">
    <source>
        <dbReference type="ARBA" id="ARBA00022840"/>
    </source>
</evidence>
<dbReference type="PROSITE" id="PS51198">
    <property type="entry name" value="UVRD_HELICASE_ATP_BIND"/>
    <property type="match status" value="1"/>
</dbReference>
<dbReference type="GO" id="GO:0043138">
    <property type="term" value="F:3'-5' DNA helicase activity"/>
    <property type="evidence" value="ECO:0007669"/>
    <property type="project" value="TreeGrafter"/>
</dbReference>
<dbReference type="InterPro" id="IPR000212">
    <property type="entry name" value="DNA_helicase_UvrD/REP"/>
</dbReference>
<dbReference type="NCBIfam" id="NF041464">
    <property type="entry name" value="HelD_BACSU"/>
    <property type="match status" value="1"/>
</dbReference>
<accession>A0A1V4HNK0</accession>
<protein>
    <submittedName>
        <fullName evidence="7">Helicase</fullName>
    </submittedName>
</protein>
<keyword evidence="2 5" id="KW-0378">Hydrolase</keyword>
<sequence>MSLLEQDWSAEKTRVQEVTTKIQTKINGLEEQIGQVQSDVVDIRKHYWDDVTMDMSTPEDAAESIASIKQQAEVLSERERTHRQASTALGKMRRLVQSPYFGRIDFREKAEQSSEAIYLGIAAFLDDQKDEYLVYDWRAPISGLYYDFAPGEVAFTTPNGVVAGEMLLKRQFVIRDREIRLMFDTGVTIGDELLKQVLSRSSDAQMKTIVATIQKEQNRIIRNDKAQMLIVQGVAGSGKTSAALQRVAYLLYKHRDQLSSDQMVLFSPNPLFNHYVSTVLPELGEENMQQTTYQAYLEHRLGDRFEVEDSFTQLEYVLTRGLSPQASEGETLTASAEAEQLYQARLSGIRYKSSADYLAVIQAYKLRLERAGMQFNPILFREQEVVSMARLVERFYSYDPAIRLPNRLELMQGWLLEQLEHFAERELEAAWVEDEIELLGSEDYHDAFVRLRKMERGQGATFDDFDQEKILLARMVIKEQLKPIRAAVKQLKFVDMIGLYTQLHEDKKAAAADGDWVHQIAAKPSCWSSICERTREELAQARLPYEDATPFLYLMEAVCGFQTNGAVRHVIIDEAQDYSPFQLAYLKRLFPRCRMTALGDLNQAIYSHASAYSEMDPIAALYGPEQTEVIRLFRSYRSTREIVEFTRGIVPGGDAIEPFTRAGAKPRVIQASDRGSLHSLLAAEIARLLGEGYASIAIITKTASESRLAHEALEPQLQAPLGLVTKMSPTFESGVLVIPSYLAKGVEFDAVLIYDGSHHQYGHENDRKLFYTACTRAMHELSIFSLGEPCQWIMNQSTDTYEFVVGEESELHS</sequence>
<dbReference type="GO" id="GO:0000725">
    <property type="term" value="P:recombinational repair"/>
    <property type="evidence" value="ECO:0007669"/>
    <property type="project" value="TreeGrafter"/>
</dbReference>
<dbReference type="EMBL" id="MBTG01000007">
    <property type="protein sequence ID" value="OPH59268.1"/>
    <property type="molecule type" value="Genomic_DNA"/>
</dbReference>
<dbReference type="RefSeq" id="WP_079410740.1">
    <property type="nucleotide sequence ID" value="NZ_MBTG01000007.1"/>
</dbReference>
<evidence type="ECO:0000313" key="8">
    <source>
        <dbReference type="Proteomes" id="UP000190626"/>
    </source>
</evidence>
<keyword evidence="3 5" id="KW-0347">Helicase</keyword>
<dbReference type="GO" id="GO:0005524">
    <property type="term" value="F:ATP binding"/>
    <property type="evidence" value="ECO:0007669"/>
    <property type="project" value="UniProtKB-UniRule"/>
</dbReference>
<dbReference type="Gene3D" id="3.40.50.300">
    <property type="entry name" value="P-loop containing nucleotide triphosphate hydrolases"/>
    <property type="match status" value="3"/>
</dbReference>
<evidence type="ECO:0000259" key="6">
    <source>
        <dbReference type="PROSITE" id="PS51198"/>
    </source>
</evidence>
<dbReference type="Pfam" id="PF13538">
    <property type="entry name" value="UvrD_C_2"/>
    <property type="match status" value="1"/>
</dbReference>
<dbReference type="GO" id="GO:0016787">
    <property type="term" value="F:hydrolase activity"/>
    <property type="evidence" value="ECO:0007669"/>
    <property type="project" value="UniProtKB-UniRule"/>
</dbReference>
<dbReference type="STRING" id="1469647.BC351_20340"/>
<proteinExistence type="predicted"/>
<feature type="domain" description="UvrD-like helicase ATP-binding" evidence="6">
    <location>
        <begin position="212"/>
        <end position="639"/>
    </location>
</feature>
<dbReference type="InterPro" id="IPR027785">
    <property type="entry name" value="UvrD-like_helicase_C"/>
</dbReference>
<keyword evidence="4 5" id="KW-0067">ATP-binding</keyword>
<dbReference type="GO" id="GO:0003677">
    <property type="term" value="F:DNA binding"/>
    <property type="evidence" value="ECO:0007669"/>
    <property type="project" value="InterPro"/>
</dbReference>
<evidence type="ECO:0000256" key="5">
    <source>
        <dbReference type="PROSITE-ProRule" id="PRU00560"/>
    </source>
</evidence>
<dbReference type="PANTHER" id="PTHR11070:SF17">
    <property type="entry name" value="DNA HELICASE IV"/>
    <property type="match status" value="1"/>
</dbReference>
<dbReference type="InterPro" id="IPR014016">
    <property type="entry name" value="UvrD-like_ATP-bd"/>
</dbReference>
<dbReference type="GO" id="GO:0005829">
    <property type="term" value="C:cytosol"/>
    <property type="evidence" value="ECO:0007669"/>
    <property type="project" value="TreeGrafter"/>
</dbReference>
<dbReference type="InterPro" id="IPR027417">
    <property type="entry name" value="P-loop_NTPase"/>
</dbReference>
<dbReference type="AlphaFoldDB" id="A0A1V4HNK0"/>
<reference evidence="8" key="1">
    <citation type="submission" date="2016-07" db="EMBL/GenBank/DDBJ databases">
        <authorList>
            <person name="Florea S."/>
            <person name="Webb J.S."/>
            <person name="Jaromczyk J."/>
            <person name="Schardl C.L."/>
        </authorList>
    </citation>
    <scope>NUCLEOTIDE SEQUENCE [LARGE SCALE GENOMIC DNA]</scope>
    <source>
        <strain evidence="8">CY1</strain>
    </source>
</reference>
<evidence type="ECO:0000313" key="7">
    <source>
        <dbReference type="EMBL" id="OPH59268.1"/>
    </source>
</evidence>